<dbReference type="AlphaFoldDB" id="U3T7Y8"/>
<feature type="transmembrane region" description="Helical" evidence="5">
    <location>
        <begin position="157"/>
        <end position="185"/>
    </location>
</feature>
<comment type="similarity">
    <text evidence="5">Belongs to the 4-toluene sulfonate uptake permease (TSUP) (TC 2.A.102) family.</text>
</comment>
<keyword evidence="2 5" id="KW-0812">Transmembrane</keyword>
<evidence type="ECO:0000256" key="3">
    <source>
        <dbReference type="ARBA" id="ARBA00022989"/>
    </source>
</evidence>
<evidence type="ECO:0000256" key="5">
    <source>
        <dbReference type="RuleBase" id="RU363041"/>
    </source>
</evidence>
<feature type="transmembrane region" description="Helical" evidence="5">
    <location>
        <begin position="52"/>
        <end position="73"/>
    </location>
</feature>
<evidence type="ECO:0000256" key="4">
    <source>
        <dbReference type="ARBA" id="ARBA00023136"/>
    </source>
</evidence>
<evidence type="ECO:0000256" key="1">
    <source>
        <dbReference type="ARBA" id="ARBA00004141"/>
    </source>
</evidence>
<feature type="transmembrane region" description="Helical" evidence="5">
    <location>
        <begin position="197"/>
        <end position="217"/>
    </location>
</feature>
<keyword evidence="4 5" id="KW-0472">Membrane</keyword>
<dbReference type="InterPro" id="IPR002781">
    <property type="entry name" value="TM_pro_TauE-like"/>
</dbReference>
<dbReference type="eggNOG" id="arCOG02050">
    <property type="taxonomic scope" value="Archaea"/>
</dbReference>
<feature type="transmembrane region" description="Helical" evidence="5">
    <location>
        <begin position="223"/>
        <end position="244"/>
    </location>
</feature>
<dbReference type="PANTHER" id="PTHR43701:SF5">
    <property type="entry name" value="MEMBRANE TRANSPORTER PROTEIN-RELATED"/>
    <property type="match status" value="1"/>
</dbReference>
<evidence type="ECO:0000313" key="6">
    <source>
        <dbReference type="EMBL" id="BAN89612.1"/>
    </source>
</evidence>
<dbReference type="RefSeq" id="WP_022540892.1">
    <property type="nucleotide sequence ID" value="NC_022521.1"/>
</dbReference>
<dbReference type="Proteomes" id="UP000016887">
    <property type="component" value="Chromosome"/>
</dbReference>
<dbReference type="GeneID" id="17109693"/>
<reference evidence="6 7" key="1">
    <citation type="journal article" date="2013" name="Appl. Environ. Microbiol.">
        <title>Variation of the Virus-Related Elements within Syntenic Genomes of the Hyperthermophilic Archaeon Aeropyrum.</title>
        <authorList>
            <person name="Daifuku T."/>
            <person name="Yoshida T."/>
            <person name="Kitamura T."/>
            <person name="Kawaichi S."/>
            <person name="Inoue T."/>
            <person name="Nomura K."/>
            <person name="Yoshida Y."/>
            <person name="Kuno S."/>
            <person name="Sako Y."/>
        </authorList>
    </citation>
    <scope>NUCLEOTIDE SEQUENCE [LARGE SCALE GENOMIC DNA]</scope>
    <source>
        <strain evidence="6 7">SY1</strain>
    </source>
</reference>
<dbReference type="Pfam" id="PF01925">
    <property type="entry name" value="TauE"/>
    <property type="match status" value="1"/>
</dbReference>
<keyword evidence="3 5" id="KW-1133">Transmembrane helix</keyword>
<feature type="transmembrane region" description="Helical" evidence="5">
    <location>
        <begin position="21"/>
        <end position="46"/>
    </location>
</feature>
<name>U3T7Y8_9CREN</name>
<dbReference type="InterPro" id="IPR051598">
    <property type="entry name" value="TSUP/Inactive_protease-like"/>
</dbReference>
<evidence type="ECO:0000313" key="7">
    <source>
        <dbReference type="Proteomes" id="UP000016887"/>
    </source>
</evidence>
<dbReference type="KEGG" id="acj:ACAM_0143"/>
<feature type="transmembrane region" description="Helical" evidence="5">
    <location>
        <begin position="251"/>
        <end position="268"/>
    </location>
</feature>
<dbReference type="EMBL" id="AP012489">
    <property type="protein sequence ID" value="BAN89612.1"/>
    <property type="molecule type" value="Genomic_DNA"/>
</dbReference>
<comment type="subcellular location">
    <subcellularLocation>
        <location evidence="5">Cell membrane</location>
        <topology evidence="5">Multi-pass membrane protein</topology>
    </subcellularLocation>
    <subcellularLocation>
        <location evidence="1">Membrane</location>
        <topology evidence="1">Multi-pass membrane protein</topology>
    </subcellularLocation>
</comment>
<keyword evidence="7" id="KW-1185">Reference proteome</keyword>
<keyword evidence="5" id="KW-1003">Cell membrane</keyword>
<gene>
    <name evidence="6" type="ORF">ACAM_0143</name>
</gene>
<sequence length="269" mass="27259">MAPAAIDFSLAELATGVLMGAAAAALASLSGVGGGVFFVPIFLFIVGLPPNVAVGSSKLVVAIVSIVSGLTYLKQRTTRLSRAAPLMLSMIPGAALGAYLVAYINPRLLEVVLGLFITYYSLRLLAATARKALARGEQDTTGGSDDGMEGARPGSRYLMLATGVVAGLFAGLTGTGGGAILVPMLTLLRIARLKEAVAISMLSISLGAVVSAAIHVWTGVVDFGAAAPFALGALIGSVLGPMIAGKLSTDALRPIVALVLLLVALRLLF</sequence>
<evidence type="ECO:0000256" key="2">
    <source>
        <dbReference type="ARBA" id="ARBA00022692"/>
    </source>
</evidence>
<protein>
    <recommendedName>
        <fullName evidence="5">Probable membrane transporter protein</fullName>
    </recommendedName>
</protein>
<dbReference type="STRING" id="1198449.ACAM_0143"/>
<organism evidence="6 7">
    <name type="scientific">Aeropyrum camini SY1 = JCM 12091</name>
    <dbReference type="NCBI Taxonomy" id="1198449"/>
    <lineage>
        <taxon>Archaea</taxon>
        <taxon>Thermoproteota</taxon>
        <taxon>Thermoprotei</taxon>
        <taxon>Desulfurococcales</taxon>
        <taxon>Desulfurococcaceae</taxon>
        <taxon>Aeropyrum</taxon>
    </lineage>
</organism>
<feature type="transmembrane region" description="Helical" evidence="5">
    <location>
        <begin position="85"/>
        <end position="104"/>
    </location>
</feature>
<dbReference type="GO" id="GO:0005886">
    <property type="term" value="C:plasma membrane"/>
    <property type="evidence" value="ECO:0007669"/>
    <property type="project" value="UniProtKB-SubCell"/>
</dbReference>
<dbReference type="PANTHER" id="PTHR43701">
    <property type="entry name" value="MEMBRANE TRANSPORTER PROTEIN MJ0441-RELATED"/>
    <property type="match status" value="1"/>
</dbReference>
<accession>U3T7Y8</accession>
<proteinExistence type="inferred from homology"/>